<dbReference type="EMBL" id="CABVMM010000016">
    <property type="protein sequence ID" value="VVV02193.1"/>
    <property type="molecule type" value="Genomic_DNA"/>
</dbReference>
<protein>
    <submittedName>
        <fullName evidence="1">Uncharacterized protein</fullName>
    </submittedName>
</protein>
<evidence type="ECO:0000313" key="1">
    <source>
        <dbReference type="EMBL" id="VVV02193.1"/>
    </source>
</evidence>
<name>A0AC61YCR4_9FLAO</name>
<gene>
    <name evidence="1" type="ORF">FVB9532_03491</name>
</gene>
<dbReference type="Proteomes" id="UP000356253">
    <property type="component" value="Unassembled WGS sequence"/>
</dbReference>
<organism evidence="1 2">
    <name type="scientific">Mesonia oceanica</name>
    <dbReference type="NCBI Taxonomy" id="2687242"/>
    <lineage>
        <taxon>Bacteria</taxon>
        <taxon>Pseudomonadati</taxon>
        <taxon>Bacteroidota</taxon>
        <taxon>Flavobacteriia</taxon>
        <taxon>Flavobacteriales</taxon>
        <taxon>Flavobacteriaceae</taxon>
        <taxon>Mesonia</taxon>
    </lineage>
</organism>
<reference evidence="1" key="1">
    <citation type="submission" date="2019-09" db="EMBL/GenBank/DDBJ databases">
        <authorList>
            <person name="Rodrigo-Torres L."/>
            <person name="Arahal R. D."/>
            <person name="Lucena T."/>
        </authorList>
    </citation>
    <scope>NUCLEOTIDE SEQUENCE</scope>
    <source>
        <strain evidence="1">ISS653</strain>
    </source>
</reference>
<accession>A0AC61YCR4</accession>
<sequence>MEKVLTLQMHNKYWWLNILLGIFFIGTGFWFCFTPIETFITLAIYFSIWMFVSGFFEIINAISASKHSKQWGFYLVGGIVDIAIGGILMAHENLTMEILPLFLGFWFLFRAFLGIAMYYELKNGPKAVYSALLITALLSAVIGLVILAKPGIGELSIVYMTAFAFIFIGIYRLILGLQQRQNR</sequence>
<keyword evidence="2" id="KW-1185">Reference proteome</keyword>
<proteinExistence type="predicted"/>
<evidence type="ECO:0000313" key="2">
    <source>
        <dbReference type="Proteomes" id="UP000356253"/>
    </source>
</evidence>
<comment type="caution">
    <text evidence="1">The sequence shown here is derived from an EMBL/GenBank/DDBJ whole genome shotgun (WGS) entry which is preliminary data.</text>
</comment>